<dbReference type="InterPro" id="IPR029710">
    <property type="entry name" value="LIG4"/>
</dbReference>
<evidence type="ECO:0000256" key="17">
    <source>
        <dbReference type="RuleBase" id="RU004196"/>
    </source>
</evidence>
<name>A0A9P4NI06_9PEZI</name>
<evidence type="ECO:0000256" key="13">
    <source>
        <dbReference type="ARBA" id="ARBA00023242"/>
    </source>
</evidence>
<dbReference type="CDD" id="cd07903">
    <property type="entry name" value="Adenylation_DNA_ligase_IV"/>
    <property type="match status" value="1"/>
</dbReference>
<keyword evidence="22" id="KW-1185">Reference proteome</keyword>
<dbReference type="Pfam" id="PF16589">
    <property type="entry name" value="BRCT_2"/>
    <property type="match status" value="1"/>
</dbReference>
<feature type="domain" description="ATP-dependent DNA ligase family profile" evidence="19">
    <location>
        <begin position="425"/>
        <end position="550"/>
    </location>
</feature>
<dbReference type="GO" id="GO:0006297">
    <property type="term" value="P:nucleotide-excision repair, DNA gap filling"/>
    <property type="evidence" value="ECO:0007669"/>
    <property type="project" value="TreeGrafter"/>
</dbReference>
<keyword evidence="12 16" id="KW-0234">DNA repair</keyword>
<dbReference type="PROSITE" id="PS00697">
    <property type="entry name" value="DNA_LIGASE_A1"/>
    <property type="match status" value="1"/>
</dbReference>
<evidence type="ECO:0000256" key="18">
    <source>
        <dbReference type="SAM" id="MobiDB-lite"/>
    </source>
</evidence>
<dbReference type="Gene3D" id="1.10.3260.10">
    <property type="entry name" value="DNA ligase, ATP-dependent, N-terminal domain"/>
    <property type="match status" value="1"/>
</dbReference>
<dbReference type="GO" id="GO:0006303">
    <property type="term" value="P:double-strand break repair via nonhomologous end joining"/>
    <property type="evidence" value="ECO:0007669"/>
    <property type="project" value="TreeGrafter"/>
</dbReference>
<dbReference type="PROSITE" id="PS50160">
    <property type="entry name" value="DNA_LIGASE_A3"/>
    <property type="match status" value="1"/>
</dbReference>
<dbReference type="OrthoDB" id="151490at2759"/>
<dbReference type="AlphaFoldDB" id="A0A9P4NI06"/>
<evidence type="ECO:0000256" key="12">
    <source>
        <dbReference type="ARBA" id="ARBA00023204"/>
    </source>
</evidence>
<evidence type="ECO:0000256" key="8">
    <source>
        <dbReference type="ARBA" id="ARBA00022763"/>
    </source>
</evidence>
<dbReference type="GO" id="GO:0032807">
    <property type="term" value="C:DNA ligase IV complex"/>
    <property type="evidence" value="ECO:0007669"/>
    <property type="project" value="TreeGrafter"/>
</dbReference>
<reference evidence="21" key="1">
    <citation type="journal article" date="2020" name="Stud. Mycol.">
        <title>101 Dothideomycetes genomes: a test case for predicting lifestyles and emergence of pathogens.</title>
        <authorList>
            <person name="Haridas S."/>
            <person name="Albert R."/>
            <person name="Binder M."/>
            <person name="Bloem J."/>
            <person name="Labutti K."/>
            <person name="Salamov A."/>
            <person name="Andreopoulos B."/>
            <person name="Baker S."/>
            <person name="Barry K."/>
            <person name="Bills G."/>
            <person name="Bluhm B."/>
            <person name="Cannon C."/>
            <person name="Castanera R."/>
            <person name="Culley D."/>
            <person name="Daum C."/>
            <person name="Ezra D."/>
            <person name="Gonzalez J."/>
            <person name="Henrissat B."/>
            <person name="Kuo A."/>
            <person name="Liang C."/>
            <person name="Lipzen A."/>
            <person name="Lutzoni F."/>
            <person name="Magnuson J."/>
            <person name="Mondo S."/>
            <person name="Nolan M."/>
            <person name="Ohm R."/>
            <person name="Pangilinan J."/>
            <person name="Park H.-J."/>
            <person name="Ramirez L."/>
            <person name="Alfaro M."/>
            <person name="Sun H."/>
            <person name="Tritt A."/>
            <person name="Yoshinaga Y."/>
            <person name="Zwiers L.-H."/>
            <person name="Turgeon B."/>
            <person name="Goodwin S."/>
            <person name="Spatafora J."/>
            <person name="Crous P."/>
            <person name="Grigoriev I."/>
        </authorList>
    </citation>
    <scope>NUCLEOTIDE SEQUENCE</scope>
    <source>
        <strain evidence="21">CBS 130266</strain>
    </source>
</reference>
<dbReference type="GO" id="GO:0003677">
    <property type="term" value="F:DNA binding"/>
    <property type="evidence" value="ECO:0007669"/>
    <property type="project" value="InterPro"/>
</dbReference>
<evidence type="ECO:0000256" key="14">
    <source>
        <dbReference type="ARBA" id="ARBA00034003"/>
    </source>
</evidence>
<evidence type="ECO:0000259" key="19">
    <source>
        <dbReference type="PROSITE" id="PS50160"/>
    </source>
</evidence>
<dbReference type="GO" id="GO:0071897">
    <property type="term" value="P:DNA biosynthetic process"/>
    <property type="evidence" value="ECO:0007669"/>
    <property type="project" value="InterPro"/>
</dbReference>
<comment type="function">
    <text evidence="15">DNA ligase involved in DNA non-homologous end joining (NHEJ); required for double-strand break (DSB) repair.</text>
</comment>
<dbReference type="InterPro" id="IPR001357">
    <property type="entry name" value="BRCT_dom"/>
</dbReference>
<keyword evidence="5" id="KW-0479">Metal-binding</keyword>
<dbReference type="SMART" id="SM00292">
    <property type="entry name" value="BRCT"/>
    <property type="match status" value="2"/>
</dbReference>
<dbReference type="InterPro" id="IPR036420">
    <property type="entry name" value="BRCT_dom_sf"/>
</dbReference>
<dbReference type="SUPFAM" id="SSF56091">
    <property type="entry name" value="DNA ligase/mRNA capping enzyme, catalytic domain"/>
    <property type="match status" value="1"/>
</dbReference>
<accession>A0A9P4NI06</accession>
<dbReference type="InterPro" id="IPR012309">
    <property type="entry name" value="DNA_ligase_ATP-dep_C"/>
</dbReference>
<keyword evidence="8 16" id="KW-0227">DNA damage</keyword>
<keyword evidence="9 16" id="KW-0067">ATP-binding</keyword>
<keyword evidence="4 16" id="KW-0436">Ligase</keyword>
<dbReference type="Pfam" id="PF04675">
    <property type="entry name" value="DNA_ligase_A_N"/>
    <property type="match status" value="1"/>
</dbReference>
<dbReference type="InterPro" id="IPR036599">
    <property type="entry name" value="DNA_ligase_N_sf"/>
</dbReference>
<dbReference type="FunFam" id="3.30.470.30:FF:000013">
    <property type="entry name" value="DNA ligase"/>
    <property type="match status" value="1"/>
</dbReference>
<dbReference type="PANTHER" id="PTHR45997:SF1">
    <property type="entry name" value="DNA LIGASE 4"/>
    <property type="match status" value="1"/>
</dbReference>
<organism evidence="21 22">
    <name type="scientific">Tothia fuscella</name>
    <dbReference type="NCBI Taxonomy" id="1048955"/>
    <lineage>
        <taxon>Eukaryota</taxon>
        <taxon>Fungi</taxon>
        <taxon>Dikarya</taxon>
        <taxon>Ascomycota</taxon>
        <taxon>Pezizomycotina</taxon>
        <taxon>Dothideomycetes</taxon>
        <taxon>Pleosporomycetidae</taxon>
        <taxon>Venturiales</taxon>
        <taxon>Cylindrosympodiaceae</taxon>
        <taxon>Tothia</taxon>
    </lineage>
</organism>
<dbReference type="Gene3D" id="3.30.470.30">
    <property type="entry name" value="DNA ligase/mRNA capping enzyme"/>
    <property type="match status" value="1"/>
</dbReference>
<sequence>MATDVAMPDSDAAEEEKMMYGHGALTEEELDEKYPHRPHNIHKTLPFHELITTLFNPLQENKKKPNTAAQARKRGGGQLSVQEKQRDIIDRFIGRWRQKVGNDFYPAMRLIIPEKDRDRPMYGLKEKALGKLLVKVVGINKNSEDAESLLNWKQPGQNKSKTAGDFPGRCYEVLAKRPVQVAYGKLTVAEVNQMLDTLAAASKEEDQEPVLRRFYNEMNPEELMWLIRMIMRAMKVGATERSLFYRWHPDAESLFNVSSSLRRVCWELYDPELRLNSEDASVTLMQSFQPQLAQWKVESTQIVVNKMRQTEDDKEFWIEEKLDGERMQLHMVEDDTVPGCKRFGFWSRKGKDYTYLYGNGFEDEDSALTRHLKSAFKTKVRNIILDGEMIEWNMEFDRGCGFGNLKTAANDSRRNPFTGANRPLFRVFDCLYLNDTPITNYTMRDRRKALSASIDPVYRRLEIHDYQVATTTEDIEAALHIVIADASEGLVVKNPRSKYVLNSRNDDWYKVKPEYMSEFGENLDCVIIGAYYGSGHRGGTHSSYMCGLRCEDETNPQKMFSFFKVGGGIIAADYAAIRNHTDGKWNKWDPKKPPTDWILLGGGDRQYERPDEWIKPEDSLVIEVKAASTGKTDQFAAGVTLRFPRFKKMRMDKHWQDSLTLKEFFELKYTAEKEKQDKQFQVDDERKQRRTNKRPKKKALIVAGADQSVQRPYAGPATKIFEGLTFWIMTESLPPNKKSVAELSQMVKANGGNMVLTDANHPDVICVADRRLVKVTSIIKASKHSMVRPSWLFDCIAQGEVDIGMERFLLPMEPDHMFYAMRQDEEMVKRNVDTYGDSYCRDITPGRLRKIFEAMKVVPDSTLDGPALLAQFESHNIDFSEIPGWLFRNQVIYFDEDTEEANGTTNPTPIVKDINSSVLCGMITFTGGRIVEDVHDEHITQVIVGEDQSRVRDIRRLLSTRPRIPRIVSEEWIRECWKEKTLIDEERFGVIT</sequence>
<keyword evidence="13" id="KW-0539">Nucleus</keyword>
<dbReference type="GO" id="GO:0005524">
    <property type="term" value="F:ATP binding"/>
    <property type="evidence" value="ECO:0007669"/>
    <property type="project" value="UniProtKB-KW"/>
</dbReference>
<dbReference type="InterPro" id="IPR012340">
    <property type="entry name" value="NA-bd_OB-fold"/>
</dbReference>
<evidence type="ECO:0000256" key="5">
    <source>
        <dbReference type="ARBA" id="ARBA00022723"/>
    </source>
</evidence>
<keyword evidence="11 16" id="KW-0233">DNA recombination</keyword>
<feature type="compositionally biased region" description="Basic residues" evidence="18">
    <location>
        <begin position="688"/>
        <end position="697"/>
    </location>
</feature>
<dbReference type="PANTHER" id="PTHR45997">
    <property type="entry name" value="DNA LIGASE 4"/>
    <property type="match status" value="1"/>
</dbReference>
<comment type="subcellular location">
    <subcellularLocation>
        <location evidence="2">Nucleus</location>
    </subcellularLocation>
</comment>
<dbReference type="Proteomes" id="UP000800235">
    <property type="component" value="Unassembled WGS sequence"/>
</dbReference>
<evidence type="ECO:0000256" key="9">
    <source>
        <dbReference type="ARBA" id="ARBA00022840"/>
    </source>
</evidence>
<dbReference type="InterPro" id="IPR000977">
    <property type="entry name" value="DNA_ligase_ATP-dep"/>
</dbReference>
<evidence type="ECO:0000259" key="20">
    <source>
        <dbReference type="PROSITE" id="PS50172"/>
    </source>
</evidence>
<feature type="domain" description="BRCT" evidence="20">
    <location>
        <begin position="716"/>
        <end position="810"/>
    </location>
</feature>
<comment type="similarity">
    <text evidence="3 17">Belongs to the ATP-dependent DNA ligase family.</text>
</comment>
<dbReference type="GO" id="GO:0006310">
    <property type="term" value="P:DNA recombination"/>
    <property type="evidence" value="ECO:0007669"/>
    <property type="project" value="UniProtKB-KW"/>
</dbReference>
<evidence type="ECO:0000256" key="1">
    <source>
        <dbReference type="ARBA" id="ARBA00001946"/>
    </source>
</evidence>
<dbReference type="Gene3D" id="2.40.50.140">
    <property type="entry name" value="Nucleic acid-binding proteins"/>
    <property type="match status" value="1"/>
</dbReference>
<dbReference type="InterPro" id="IPR044125">
    <property type="entry name" value="Adenylation_DNA_ligase_IV"/>
</dbReference>
<dbReference type="GO" id="GO:0046872">
    <property type="term" value="F:metal ion binding"/>
    <property type="evidence" value="ECO:0007669"/>
    <property type="project" value="UniProtKB-KW"/>
</dbReference>
<evidence type="ECO:0000256" key="15">
    <source>
        <dbReference type="ARBA" id="ARBA00043870"/>
    </source>
</evidence>
<feature type="region of interest" description="Disordered" evidence="18">
    <location>
        <begin position="59"/>
        <end position="81"/>
    </location>
</feature>
<dbReference type="NCBIfam" id="TIGR00574">
    <property type="entry name" value="dnl1"/>
    <property type="match status" value="1"/>
</dbReference>
<dbReference type="InterPro" id="IPR012308">
    <property type="entry name" value="DNA_ligase_ATP-dep_N"/>
</dbReference>
<dbReference type="PROSITE" id="PS50172">
    <property type="entry name" value="BRCT"/>
    <property type="match status" value="2"/>
</dbReference>
<keyword evidence="7 16" id="KW-0547">Nucleotide-binding</keyword>
<dbReference type="EC" id="6.5.1.1" evidence="16"/>
<evidence type="ECO:0000256" key="4">
    <source>
        <dbReference type="ARBA" id="ARBA00022598"/>
    </source>
</evidence>
<dbReference type="InterPro" id="IPR016059">
    <property type="entry name" value="DNA_ligase_ATP-dep_CS"/>
</dbReference>
<dbReference type="Gene3D" id="3.40.50.10190">
    <property type="entry name" value="BRCT domain"/>
    <property type="match status" value="2"/>
</dbReference>
<dbReference type="FunFam" id="1.10.3260.10:FF:000008">
    <property type="entry name" value="DNA ligase 4"/>
    <property type="match status" value="1"/>
</dbReference>
<comment type="caution">
    <text evidence="21">The sequence shown here is derived from an EMBL/GenBank/DDBJ whole genome shotgun (WGS) entry which is preliminary data.</text>
</comment>
<comment type="cofactor">
    <cofactor evidence="1">
        <name>Mg(2+)</name>
        <dbReference type="ChEBI" id="CHEBI:18420"/>
    </cofactor>
</comment>
<dbReference type="Pfam" id="PF04679">
    <property type="entry name" value="DNA_ligase_A_C"/>
    <property type="match status" value="1"/>
</dbReference>
<keyword evidence="6" id="KW-0677">Repeat</keyword>
<evidence type="ECO:0000256" key="3">
    <source>
        <dbReference type="ARBA" id="ARBA00007572"/>
    </source>
</evidence>
<evidence type="ECO:0000256" key="11">
    <source>
        <dbReference type="ARBA" id="ARBA00023172"/>
    </source>
</evidence>
<evidence type="ECO:0000256" key="10">
    <source>
        <dbReference type="ARBA" id="ARBA00022842"/>
    </source>
</evidence>
<evidence type="ECO:0000256" key="7">
    <source>
        <dbReference type="ARBA" id="ARBA00022741"/>
    </source>
</evidence>
<evidence type="ECO:0000256" key="2">
    <source>
        <dbReference type="ARBA" id="ARBA00004123"/>
    </source>
</evidence>
<dbReference type="Pfam" id="PF01068">
    <property type="entry name" value="DNA_ligase_A_M"/>
    <property type="match status" value="1"/>
</dbReference>
<evidence type="ECO:0000313" key="21">
    <source>
        <dbReference type="EMBL" id="KAF2422725.1"/>
    </source>
</evidence>
<evidence type="ECO:0000313" key="22">
    <source>
        <dbReference type="Proteomes" id="UP000800235"/>
    </source>
</evidence>
<dbReference type="InterPro" id="IPR012310">
    <property type="entry name" value="DNA_ligase_ATP-dep_cent"/>
</dbReference>
<evidence type="ECO:0000256" key="16">
    <source>
        <dbReference type="RuleBase" id="RU000617"/>
    </source>
</evidence>
<dbReference type="CDD" id="cd07968">
    <property type="entry name" value="OBF_DNA_ligase_IV"/>
    <property type="match status" value="1"/>
</dbReference>
<comment type="catalytic activity">
    <reaction evidence="14 16">
        <text>ATP + (deoxyribonucleotide)n-3'-hydroxyl + 5'-phospho-(deoxyribonucleotide)m = (deoxyribonucleotide)n+m + AMP + diphosphate.</text>
        <dbReference type="EC" id="6.5.1.1"/>
    </reaction>
</comment>
<feature type="compositionally biased region" description="Basic and acidic residues" evidence="18">
    <location>
        <begin position="676"/>
        <end position="687"/>
    </location>
</feature>
<dbReference type="SUPFAM" id="SSF52113">
    <property type="entry name" value="BRCT domain"/>
    <property type="match status" value="2"/>
</dbReference>
<dbReference type="EMBL" id="MU007088">
    <property type="protein sequence ID" value="KAF2422725.1"/>
    <property type="molecule type" value="Genomic_DNA"/>
</dbReference>
<feature type="region of interest" description="Disordered" evidence="18">
    <location>
        <begin position="676"/>
        <end position="697"/>
    </location>
</feature>
<keyword evidence="10" id="KW-0460">Magnesium</keyword>
<evidence type="ECO:0000256" key="6">
    <source>
        <dbReference type="ARBA" id="ARBA00022737"/>
    </source>
</evidence>
<dbReference type="GO" id="GO:0003910">
    <property type="term" value="F:DNA ligase (ATP) activity"/>
    <property type="evidence" value="ECO:0007669"/>
    <property type="project" value="UniProtKB-EC"/>
</dbReference>
<gene>
    <name evidence="21" type="ORF">EJ08DRAFT_689959</name>
</gene>
<feature type="domain" description="BRCT" evidence="20">
    <location>
        <begin position="886"/>
        <end position="990"/>
    </location>
</feature>
<proteinExistence type="inferred from homology"/>
<dbReference type="SUPFAM" id="SSF50249">
    <property type="entry name" value="Nucleic acid-binding proteins"/>
    <property type="match status" value="1"/>
</dbReference>
<protein>
    <recommendedName>
        <fullName evidence="16">DNA ligase</fullName>
        <ecNumber evidence="16">6.5.1.1</ecNumber>
    </recommendedName>
</protein>